<dbReference type="GO" id="GO:0030313">
    <property type="term" value="C:cell envelope"/>
    <property type="evidence" value="ECO:0007669"/>
    <property type="project" value="TreeGrafter"/>
</dbReference>
<dbReference type="PANTHER" id="PTHR30097:SF4">
    <property type="entry name" value="SLR6042 PROTEIN"/>
    <property type="match status" value="1"/>
</dbReference>
<dbReference type="NCBIfam" id="TIGR01730">
    <property type="entry name" value="RND_mfp"/>
    <property type="match status" value="1"/>
</dbReference>
<dbReference type="Pfam" id="PF25954">
    <property type="entry name" value="Beta-barrel_RND_2"/>
    <property type="match status" value="1"/>
</dbReference>
<keyword evidence="3" id="KW-0732">Signal</keyword>
<evidence type="ECO:0000313" key="6">
    <source>
        <dbReference type="EMBL" id="NML65239.1"/>
    </source>
</evidence>
<evidence type="ECO:0000259" key="4">
    <source>
        <dbReference type="Pfam" id="PF25954"/>
    </source>
</evidence>
<sequence length="369" mass="40294">MNSLLKTPFRLLVALGLAMPALLSLPGCGGKQEELPVNSKDTETTYRTDTVQLRNLAQDLRFTGKVSYDQRRVDQVFPVVSGTVLNVSASLGQYVQQGQALATVQSADVSGYLNDYNGAKSDYALAKRTADNTEQLYKTNFASQQDLIAAREGLAKAQSALNRSQQILKLYGASTGSTAQPIYQVKAPVSGYVVARNVNQNMQLRPDNSSPIFTISDLSKVWILLNVYETDVESVKVGEQVDIQALAYPDKKFSGTITNISNVVDPDTRIVQARVELANPDGLLKPDMFCTVYLHLTGGAQNLAVNPKAVIFSQDKYYVVKQDSPGKYSVVPVQEVRTTSQYTYVSGKLNPGDQVVTEGSLLLFNDLTD</sequence>
<evidence type="ECO:0000313" key="7">
    <source>
        <dbReference type="Proteomes" id="UP000559626"/>
    </source>
</evidence>
<reference evidence="6 7" key="1">
    <citation type="submission" date="2020-04" db="EMBL/GenBank/DDBJ databases">
        <title>Hymenobacter polaris sp. nov., isolated from Arctic soil.</title>
        <authorList>
            <person name="Dahal R.H."/>
        </authorList>
    </citation>
    <scope>NUCLEOTIDE SEQUENCE [LARGE SCALE GENOMIC DNA]</scope>
    <source>
        <strain evidence="6 7">RP-2-7</strain>
    </source>
</reference>
<comment type="similarity">
    <text evidence="1">Belongs to the membrane fusion protein (MFP) (TC 8.A.1) family.</text>
</comment>
<evidence type="ECO:0000256" key="1">
    <source>
        <dbReference type="ARBA" id="ARBA00009477"/>
    </source>
</evidence>
<dbReference type="EMBL" id="JABBGH010000001">
    <property type="protein sequence ID" value="NML65239.1"/>
    <property type="molecule type" value="Genomic_DNA"/>
</dbReference>
<dbReference type="GO" id="GO:0060003">
    <property type="term" value="P:copper ion export"/>
    <property type="evidence" value="ECO:0007669"/>
    <property type="project" value="TreeGrafter"/>
</dbReference>
<dbReference type="Gene3D" id="2.40.420.20">
    <property type="match status" value="1"/>
</dbReference>
<dbReference type="GO" id="GO:0016020">
    <property type="term" value="C:membrane"/>
    <property type="evidence" value="ECO:0007669"/>
    <property type="project" value="InterPro"/>
</dbReference>
<gene>
    <name evidence="6" type="ORF">HHL22_08490</name>
</gene>
<evidence type="ECO:0000256" key="2">
    <source>
        <dbReference type="ARBA" id="ARBA00022448"/>
    </source>
</evidence>
<dbReference type="InterPro" id="IPR006143">
    <property type="entry name" value="RND_pump_MFP"/>
</dbReference>
<protein>
    <submittedName>
        <fullName evidence="6">Efflux RND transporter periplasmic adaptor subunit</fullName>
    </submittedName>
</protein>
<dbReference type="Gene3D" id="1.10.287.470">
    <property type="entry name" value="Helix hairpin bin"/>
    <property type="match status" value="1"/>
</dbReference>
<dbReference type="Gene3D" id="2.40.50.100">
    <property type="match status" value="1"/>
</dbReference>
<organism evidence="6 7">
    <name type="scientific">Hymenobacter polaris</name>
    <dbReference type="NCBI Taxonomy" id="2682546"/>
    <lineage>
        <taxon>Bacteria</taxon>
        <taxon>Pseudomonadati</taxon>
        <taxon>Bacteroidota</taxon>
        <taxon>Cytophagia</taxon>
        <taxon>Cytophagales</taxon>
        <taxon>Hymenobacteraceae</taxon>
        <taxon>Hymenobacter</taxon>
    </lineage>
</organism>
<name>A0A7Y0ADA1_9BACT</name>
<dbReference type="AlphaFoldDB" id="A0A7Y0ADA1"/>
<dbReference type="PANTHER" id="PTHR30097">
    <property type="entry name" value="CATION EFFLUX SYSTEM PROTEIN CUSB"/>
    <property type="match status" value="1"/>
</dbReference>
<comment type="caution">
    <text evidence="6">The sequence shown here is derived from an EMBL/GenBank/DDBJ whole genome shotgun (WGS) entry which is preliminary data.</text>
</comment>
<feature type="signal peptide" evidence="3">
    <location>
        <begin position="1"/>
        <end position="29"/>
    </location>
</feature>
<dbReference type="GO" id="GO:0022857">
    <property type="term" value="F:transmembrane transporter activity"/>
    <property type="evidence" value="ECO:0007669"/>
    <property type="project" value="InterPro"/>
</dbReference>
<accession>A0A7Y0ADA1</accession>
<dbReference type="FunFam" id="2.40.30.170:FF:000010">
    <property type="entry name" value="Efflux RND transporter periplasmic adaptor subunit"/>
    <property type="match status" value="1"/>
</dbReference>
<dbReference type="InterPro" id="IPR058792">
    <property type="entry name" value="Beta-barrel_RND_2"/>
</dbReference>
<feature type="domain" description="CzcB-like barrel-sandwich hybrid" evidence="5">
    <location>
        <begin position="73"/>
        <end position="217"/>
    </location>
</feature>
<feature type="chain" id="PRO_5030730754" evidence="3">
    <location>
        <begin position="30"/>
        <end position="369"/>
    </location>
</feature>
<feature type="domain" description="CusB-like beta-barrel" evidence="4">
    <location>
        <begin position="220"/>
        <end position="295"/>
    </location>
</feature>
<evidence type="ECO:0000256" key="3">
    <source>
        <dbReference type="SAM" id="SignalP"/>
    </source>
</evidence>
<evidence type="ECO:0000259" key="5">
    <source>
        <dbReference type="Pfam" id="PF25973"/>
    </source>
</evidence>
<dbReference type="Pfam" id="PF25973">
    <property type="entry name" value="BSH_CzcB"/>
    <property type="match status" value="1"/>
</dbReference>
<keyword evidence="2" id="KW-0813">Transport</keyword>
<proteinExistence type="inferred from homology"/>
<dbReference type="InterPro" id="IPR051909">
    <property type="entry name" value="MFP_Cation_Efflux"/>
</dbReference>
<dbReference type="SUPFAM" id="SSF111369">
    <property type="entry name" value="HlyD-like secretion proteins"/>
    <property type="match status" value="1"/>
</dbReference>
<dbReference type="InterPro" id="IPR058647">
    <property type="entry name" value="BSH_CzcB-like"/>
</dbReference>
<dbReference type="Proteomes" id="UP000559626">
    <property type="component" value="Unassembled WGS sequence"/>
</dbReference>
<dbReference type="GO" id="GO:0015679">
    <property type="term" value="P:plasma membrane copper ion transport"/>
    <property type="evidence" value="ECO:0007669"/>
    <property type="project" value="TreeGrafter"/>
</dbReference>
<dbReference type="Gene3D" id="2.40.30.170">
    <property type="match status" value="1"/>
</dbReference>
<dbReference type="RefSeq" id="WP_169530488.1">
    <property type="nucleotide sequence ID" value="NZ_JABBGH010000001.1"/>
</dbReference>
<keyword evidence="7" id="KW-1185">Reference proteome</keyword>